<dbReference type="KEGG" id="cmd:B841_12365"/>
<proteinExistence type="predicted"/>
<evidence type="ECO:0000313" key="1">
    <source>
        <dbReference type="EMBL" id="AGS35945.1"/>
    </source>
</evidence>
<dbReference type="Proteomes" id="UP000015388">
    <property type="component" value="Chromosome"/>
</dbReference>
<gene>
    <name evidence="1" type="ORF">B841_12365</name>
</gene>
<protein>
    <recommendedName>
        <fullName evidence="3">DUF5318 domain-containing protein</fullName>
    </recommendedName>
</protein>
<dbReference type="HOGENOM" id="CLU_124443_0_0_11"/>
<dbReference type="eggNOG" id="ENOG50323RQ">
    <property type="taxonomic scope" value="Bacteria"/>
</dbReference>
<reference evidence="1 2" key="1">
    <citation type="submission" date="2012-11" db="EMBL/GenBank/DDBJ databases">
        <title>The complete genome sequence of Corynebacterium maris Coryn-1 (=DSM 45190).</title>
        <authorList>
            <person name="Schaffert L."/>
            <person name="Albersmeier A."/>
            <person name="Kalinowski J."/>
            <person name="Ruckert C."/>
        </authorList>
    </citation>
    <scope>NUCLEOTIDE SEQUENCE [LARGE SCALE GENOMIC DNA]</scope>
    <source>
        <strain evidence="2">Coryn-1</strain>
    </source>
</reference>
<accession>S5T5P8</accession>
<dbReference type="OrthoDB" id="3531406at2"/>
<sequence length="120" mass="13766">MIVYRNEVSHRWRRQALLRAFGEGEVLRENLCDADFLLVAAATHHGYAVDRACPVCGRDSLREVRWIYHERLGRRSGTARSEEEIAEIIKTVPNITVHLVEVCVECRWNHLLTATVASPE</sequence>
<dbReference type="EMBL" id="CP003924">
    <property type="protein sequence ID" value="AGS35945.1"/>
    <property type="molecule type" value="Genomic_DNA"/>
</dbReference>
<evidence type="ECO:0000313" key="2">
    <source>
        <dbReference type="Proteomes" id="UP000015388"/>
    </source>
</evidence>
<dbReference type="InterPro" id="IPR035169">
    <property type="entry name" value="DUF5318"/>
</dbReference>
<dbReference type="AlphaFoldDB" id="S5T5P8"/>
<organism evidence="1 2">
    <name type="scientific">Corynebacterium maris DSM 45190</name>
    <dbReference type="NCBI Taxonomy" id="1224163"/>
    <lineage>
        <taxon>Bacteria</taxon>
        <taxon>Bacillati</taxon>
        <taxon>Actinomycetota</taxon>
        <taxon>Actinomycetes</taxon>
        <taxon>Mycobacteriales</taxon>
        <taxon>Corynebacteriaceae</taxon>
        <taxon>Corynebacterium</taxon>
    </lineage>
</organism>
<keyword evidence="2" id="KW-1185">Reference proteome</keyword>
<dbReference type="STRING" id="1224163.B841_12365"/>
<name>S5T5P8_9CORY</name>
<dbReference type="PATRIC" id="fig|1224163.3.peg.2497"/>
<evidence type="ECO:0008006" key="3">
    <source>
        <dbReference type="Google" id="ProtNLM"/>
    </source>
</evidence>
<dbReference type="Pfam" id="PF17249">
    <property type="entry name" value="DUF5318"/>
    <property type="match status" value="1"/>
</dbReference>